<feature type="compositionally biased region" description="Low complexity" evidence="1">
    <location>
        <begin position="248"/>
        <end position="260"/>
    </location>
</feature>
<dbReference type="PROSITE" id="PS50800">
    <property type="entry name" value="SAP"/>
    <property type="match status" value="1"/>
</dbReference>
<evidence type="ECO:0000313" key="3">
    <source>
        <dbReference type="EMBL" id="KAG0269221.1"/>
    </source>
</evidence>
<dbReference type="PANTHER" id="PTHR47031">
    <property type="entry name" value="SAP DNA-BINDING DOMAIN-CONTAINING PROTEIN"/>
    <property type="match status" value="1"/>
</dbReference>
<dbReference type="Pfam" id="PF02037">
    <property type="entry name" value="SAP"/>
    <property type="match status" value="1"/>
</dbReference>
<feature type="compositionally biased region" description="Polar residues" evidence="1">
    <location>
        <begin position="307"/>
        <end position="316"/>
    </location>
</feature>
<feature type="compositionally biased region" description="Basic and acidic residues" evidence="1">
    <location>
        <begin position="264"/>
        <end position="306"/>
    </location>
</feature>
<feature type="region of interest" description="Disordered" evidence="1">
    <location>
        <begin position="141"/>
        <end position="333"/>
    </location>
</feature>
<dbReference type="InterPro" id="IPR012677">
    <property type="entry name" value="Nucleotide-bd_a/b_plait_sf"/>
</dbReference>
<organism evidence="3 4">
    <name type="scientific">Actinomortierella ambigua</name>
    <dbReference type="NCBI Taxonomy" id="1343610"/>
    <lineage>
        <taxon>Eukaryota</taxon>
        <taxon>Fungi</taxon>
        <taxon>Fungi incertae sedis</taxon>
        <taxon>Mucoromycota</taxon>
        <taxon>Mortierellomycotina</taxon>
        <taxon>Mortierellomycetes</taxon>
        <taxon>Mortierellales</taxon>
        <taxon>Mortierellaceae</taxon>
        <taxon>Actinomortierella</taxon>
    </lineage>
</organism>
<feature type="domain" description="SAP" evidence="2">
    <location>
        <begin position="3"/>
        <end position="37"/>
    </location>
</feature>
<feature type="compositionally biased region" description="Low complexity" evidence="1">
    <location>
        <begin position="211"/>
        <end position="226"/>
    </location>
</feature>
<gene>
    <name evidence="3" type="ORF">DFQ27_004461</name>
</gene>
<evidence type="ECO:0000259" key="2">
    <source>
        <dbReference type="PROSITE" id="PS50800"/>
    </source>
</evidence>
<dbReference type="Gene3D" id="3.30.70.330">
    <property type="match status" value="1"/>
</dbReference>
<dbReference type="OrthoDB" id="5348404at2759"/>
<dbReference type="SMART" id="SM00513">
    <property type="entry name" value="SAP"/>
    <property type="match status" value="1"/>
</dbReference>
<dbReference type="Gene3D" id="1.10.720.30">
    <property type="entry name" value="SAP domain"/>
    <property type="match status" value="1"/>
</dbReference>
<dbReference type="InterPro" id="IPR003034">
    <property type="entry name" value="SAP_dom"/>
</dbReference>
<protein>
    <recommendedName>
        <fullName evidence="2">SAP domain-containing protein</fullName>
    </recommendedName>
</protein>
<keyword evidence="4" id="KW-1185">Reference proteome</keyword>
<feature type="region of interest" description="Disordered" evidence="1">
    <location>
        <begin position="36"/>
        <end position="129"/>
    </location>
</feature>
<name>A0A9P6QK63_9FUNG</name>
<dbReference type="PANTHER" id="PTHR47031:SF3">
    <property type="entry name" value="SAP DOMAIN-CONTAINING PROTEIN"/>
    <property type="match status" value="1"/>
</dbReference>
<feature type="compositionally biased region" description="Low complexity" evidence="1">
    <location>
        <begin position="103"/>
        <end position="118"/>
    </location>
</feature>
<feature type="compositionally biased region" description="Basic and acidic residues" evidence="1">
    <location>
        <begin position="189"/>
        <end position="203"/>
    </location>
</feature>
<feature type="compositionally biased region" description="Polar residues" evidence="1">
    <location>
        <begin position="40"/>
        <end position="50"/>
    </location>
</feature>
<evidence type="ECO:0000256" key="1">
    <source>
        <dbReference type="SAM" id="MobiDB-lite"/>
    </source>
</evidence>
<dbReference type="SUPFAM" id="SSF68906">
    <property type="entry name" value="SAP domain"/>
    <property type="match status" value="1"/>
</dbReference>
<dbReference type="GO" id="GO:0003676">
    <property type="term" value="F:nucleic acid binding"/>
    <property type="evidence" value="ECO:0007669"/>
    <property type="project" value="InterPro"/>
</dbReference>
<dbReference type="SUPFAM" id="SSF54928">
    <property type="entry name" value="RNA-binding domain, RBD"/>
    <property type="match status" value="1"/>
</dbReference>
<dbReference type="Proteomes" id="UP000807716">
    <property type="component" value="Unassembled WGS sequence"/>
</dbReference>
<dbReference type="AlphaFoldDB" id="A0A9P6QK63"/>
<feature type="compositionally biased region" description="Low complexity" evidence="1">
    <location>
        <begin position="74"/>
        <end position="84"/>
    </location>
</feature>
<reference evidence="3" key="1">
    <citation type="journal article" date="2020" name="Fungal Divers.">
        <title>Resolving the Mortierellaceae phylogeny through synthesis of multi-gene phylogenetics and phylogenomics.</title>
        <authorList>
            <person name="Vandepol N."/>
            <person name="Liber J."/>
            <person name="Desiro A."/>
            <person name="Na H."/>
            <person name="Kennedy M."/>
            <person name="Barry K."/>
            <person name="Grigoriev I.V."/>
            <person name="Miller A.N."/>
            <person name="O'Donnell K."/>
            <person name="Stajich J.E."/>
            <person name="Bonito G."/>
        </authorList>
    </citation>
    <scope>NUCLEOTIDE SEQUENCE</scope>
    <source>
        <strain evidence="3">BC1065</strain>
    </source>
</reference>
<dbReference type="InterPro" id="IPR036361">
    <property type="entry name" value="SAP_dom_sf"/>
</dbReference>
<dbReference type="InterPro" id="IPR034257">
    <property type="entry name" value="Acinus_RRM"/>
</dbReference>
<proteinExistence type="predicted"/>
<evidence type="ECO:0000313" key="4">
    <source>
        <dbReference type="Proteomes" id="UP000807716"/>
    </source>
</evidence>
<dbReference type="CDD" id="cd12432">
    <property type="entry name" value="RRM_ACINU"/>
    <property type="match status" value="1"/>
</dbReference>
<dbReference type="InterPro" id="IPR035979">
    <property type="entry name" value="RBD_domain_sf"/>
</dbReference>
<feature type="region of interest" description="Disordered" evidence="1">
    <location>
        <begin position="420"/>
        <end position="504"/>
    </location>
</feature>
<dbReference type="EMBL" id="JAAAJB010000031">
    <property type="protein sequence ID" value="KAG0269221.1"/>
    <property type="molecule type" value="Genomic_DNA"/>
</dbReference>
<comment type="caution">
    <text evidence="3">The sequence shown here is derived from an EMBL/GenBank/DDBJ whole genome shotgun (WGS) entry which is preliminary data.</text>
</comment>
<accession>A0A9P6QK63</accession>
<sequence length="534" mass="56591">MDLNSLKVTELRSELSARGLSTKGVKKDLVARLEEALANEASSGSGTTPTNNDDSNEDNKDNATPMDQDSLASTTTTTDNKLTTESNELAKIAPPTTASNDDAAQVASAPVPIPASAPGTTLSSLEPVVGTPSLVQEGLVDTTSTAASVPTEKASASAPVESVEMKTAGAGQKRSKADQEKDDGEEVDKEGTKEDDKDQEGRSAKKARHGSATTSTSAATLSATAAEVDRRSDAPSPSPLQSAVATLSPVQSNNSSISSSGGVGREEISPEADRKGGERRIDARSLMERQVHQAVKDRVSDHDKGSSTDAQDTTAGSGPAQAEKAKGKEDQPVGQDRALTIINFVRPLTLPQVKRMLSEFGEVEHFWMDSIKTHCYVTYQTVEMAQKAYKGVEGVVFPKETGKALEAHFISAEDALWSSEEGEKAQNNRQRPTVFLGGPSASEKRKAEEARHKMSRTKEEAMSAAEASRPSTSVIGKGDSDEKTMATSTASARQVPPRQVVQPNELFQRTTTLPVLYFKALVDPPAKPTPTING</sequence>
<feature type="compositionally biased region" description="Basic and acidic residues" evidence="1">
    <location>
        <begin position="442"/>
        <end position="461"/>
    </location>
</feature>